<dbReference type="InterPro" id="IPR023213">
    <property type="entry name" value="CAT-like_dom_sf"/>
</dbReference>
<dbReference type="EMBL" id="GL871310">
    <property type="protein sequence ID" value="EGC30667.1"/>
    <property type="molecule type" value="Genomic_DNA"/>
</dbReference>
<dbReference type="Gene3D" id="3.30.559.10">
    <property type="entry name" value="Chloramphenicol acetyltransferase-like domain"/>
    <property type="match status" value="2"/>
</dbReference>
<dbReference type="InParanoid" id="F0ZZG5"/>
<dbReference type="KEGG" id="dpp:DICPUDRAFT_41155"/>
<evidence type="ECO:0000313" key="2">
    <source>
        <dbReference type="EMBL" id="EGC30667.1"/>
    </source>
</evidence>
<dbReference type="Pfam" id="PF02458">
    <property type="entry name" value="Transferase"/>
    <property type="match status" value="1"/>
</dbReference>
<gene>
    <name evidence="2" type="ORF">DICPUDRAFT_41155</name>
</gene>
<reference evidence="3" key="1">
    <citation type="journal article" date="2011" name="Genome Biol.">
        <title>Comparative genomics of the social amoebae Dictyostelium discoideum and Dictyostelium purpureum.</title>
        <authorList>
            <consortium name="US DOE Joint Genome Institute (JGI-PGF)"/>
            <person name="Sucgang R."/>
            <person name="Kuo A."/>
            <person name="Tian X."/>
            <person name="Salerno W."/>
            <person name="Parikh A."/>
            <person name="Feasley C.L."/>
            <person name="Dalin E."/>
            <person name="Tu H."/>
            <person name="Huang E."/>
            <person name="Barry K."/>
            <person name="Lindquist E."/>
            <person name="Shapiro H."/>
            <person name="Bruce D."/>
            <person name="Schmutz J."/>
            <person name="Salamov A."/>
            <person name="Fey P."/>
            <person name="Gaudet P."/>
            <person name="Anjard C."/>
            <person name="Babu M.M."/>
            <person name="Basu S."/>
            <person name="Bushmanova Y."/>
            <person name="van der Wel H."/>
            <person name="Katoh-Kurasawa M."/>
            <person name="Dinh C."/>
            <person name="Coutinho P.M."/>
            <person name="Saito T."/>
            <person name="Elias M."/>
            <person name="Schaap P."/>
            <person name="Kay R.R."/>
            <person name="Henrissat B."/>
            <person name="Eichinger L."/>
            <person name="Rivero F."/>
            <person name="Putnam N.H."/>
            <person name="West C.M."/>
            <person name="Loomis W.F."/>
            <person name="Chisholm R.L."/>
            <person name="Shaulsky G."/>
            <person name="Strassmann J.E."/>
            <person name="Queller D.C."/>
            <person name="Kuspa A."/>
            <person name="Grigoriev I.V."/>
        </authorList>
    </citation>
    <scope>NUCLEOTIDE SEQUENCE [LARGE SCALE GENOMIC DNA]</scope>
    <source>
        <strain evidence="3">QSDP1</strain>
    </source>
</reference>
<dbReference type="GO" id="GO:0005737">
    <property type="term" value="C:cytoplasm"/>
    <property type="evidence" value="ECO:0000318"/>
    <property type="project" value="GO_Central"/>
</dbReference>
<organism evidence="2 3">
    <name type="scientific">Dictyostelium purpureum</name>
    <name type="common">Slime mold</name>
    <dbReference type="NCBI Taxonomy" id="5786"/>
    <lineage>
        <taxon>Eukaryota</taxon>
        <taxon>Amoebozoa</taxon>
        <taxon>Evosea</taxon>
        <taxon>Eumycetozoa</taxon>
        <taxon>Dictyostelia</taxon>
        <taxon>Dictyosteliales</taxon>
        <taxon>Dictyosteliaceae</taxon>
        <taxon>Dictyostelium</taxon>
    </lineage>
</organism>
<keyword evidence="3" id="KW-1185">Reference proteome</keyword>
<dbReference type="OrthoDB" id="18526at2759"/>
<name>F0ZZG5_DICPU</name>
<protein>
    <submittedName>
        <fullName evidence="2">Uncharacterized protein</fullName>
    </submittedName>
</protein>
<sequence>MTVSFNTTKKSWVKKIESPNNIFASPAFVRGCFYFKDSIDINRFINAMNLSFKDYDMLLSTLAVDKDGKPLATYTQNQSQEILEIEEAPSKLIEESEIENLVPNKVITPAQQSGATGDLNGMKMGAFKLTIFGNGFSVGFNISHSMFDQTGVFYYFKYLSQIYTLGADKITLKKPEIIEYNNNDSYKFSDINEAHQYANSNLGFFYKDPSNGKAFSENISIDIEFNSNEIDQFKSTVKDQILSKNDIISAIMFKICTLNSKLKDDDVFHLRYLCNIRKFAGLGEETLGNLFKYCTIPLKVSDIREMSIIDLAKVNRKSVSEITYKQFIKALCWYKYTQDEKHINYHYFIPSIYSTKLSNWTQFSYEQIAFDNAKPYSLKPISKAGDATNFISFEINQNNEKIIQTSVAISPDSMAKVIELSNTTTLFKILN</sequence>
<proteinExistence type="predicted"/>
<accession>F0ZZG5</accession>
<evidence type="ECO:0000313" key="3">
    <source>
        <dbReference type="Proteomes" id="UP000001064"/>
    </source>
</evidence>
<keyword evidence="1" id="KW-0808">Transferase</keyword>
<dbReference type="PANTHER" id="PTHR31896:SF64">
    <property type="entry name" value="TRICHOTHECENE 3-O-ACETYLTRANSFERASE"/>
    <property type="match status" value="1"/>
</dbReference>
<dbReference type="VEuPathDB" id="AmoebaDB:DICPUDRAFT_41155"/>
<evidence type="ECO:0000256" key="1">
    <source>
        <dbReference type="ARBA" id="ARBA00022679"/>
    </source>
</evidence>
<dbReference type="InterPro" id="IPR051283">
    <property type="entry name" value="Sec_Metabolite_Acyltrans"/>
</dbReference>
<dbReference type="Proteomes" id="UP000001064">
    <property type="component" value="Unassembled WGS sequence"/>
</dbReference>
<dbReference type="GO" id="GO:0016747">
    <property type="term" value="F:acyltransferase activity, transferring groups other than amino-acyl groups"/>
    <property type="evidence" value="ECO:0000318"/>
    <property type="project" value="GO_Central"/>
</dbReference>
<dbReference type="RefSeq" id="XP_003292816.1">
    <property type="nucleotide sequence ID" value="XM_003292768.1"/>
</dbReference>
<dbReference type="PANTHER" id="PTHR31896">
    <property type="entry name" value="FAMILY REGULATORY PROTEIN, PUTATIVE (AFU_ORTHOLOGUE AFUA_3G14730)-RELATED"/>
    <property type="match status" value="1"/>
</dbReference>
<dbReference type="GeneID" id="10508913"/>
<dbReference type="AlphaFoldDB" id="F0ZZG5"/>